<accession>A0ABR2JKS0</accession>
<protein>
    <recommendedName>
        <fullName evidence="4">DUF4201 domain-containing protein</fullName>
    </recommendedName>
</protein>
<evidence type="ECO:0000313" key="3">
    <source>
        <dbReference type="Proteomes" id="UP001470230"/>
    </source>
</evidence>
<dbReference type="Proteomes" id="UP001470230">
    <property type="component" value="Unassembled WGS sequence"/>
</dbReference>
<organism evidence="2 3">
    <name type="scientific">Tritrichomonas musculus</name>
    <dbReference type="NCBI Taxonomy" id="1915356"/>
    <lineage>
        <taxon>Eukaryota</taxon>
        <taxon>Metamonada</taxon>
        <taxon>Parabasalia</taxon>
        <taxon>Tritrichomonadida</taxon>
        <taxon>Tritrichomonadidae</taxon>
        <taxon>Tritrichomonas</taxon>
    </lineage>
</organism>
<name>A0ABR2JKS0_9EUKA</name>
<reference evidence="2 3" key="1">
    <citation type="submission" date="2024-04" db="EMBL/GenBank/DDBJ databases">
        <title>Tritrichomonas musculus Genome.</title>
        <authorList>
            <person name="Alves-Ferreira E."/>
            <person name="Grigg M."/>
            <person name="Lorenzi H."/>
            <person name="Galac M."/>
        </authorList>
    </citation>
    <scope>NUCLEOTIDE SEQUENCE [LARGE SCALE GENOMIC DNA]</scope>
    <source>
        <strain evidence="2 3">EAF2021</strain>
    </source>
</reference>
<feature type="compositionally biased region" description="Basic and acidic residues" evidence="1">
    <location>
        <begin position="86"/>
        <end position="98"/>
    </location>
</feature>
<comment type="caution">
    <text evidence="2">The sequence shown here is derived from an EMBL/GenBank/DDBJ whole genome shotgun (WGS) entry which is preliminary data.</text>
</comment>
<keyword evidence="3" id="KW-1185">Reference proteome</keyword>
<sequence>MSFGKNIVLDEDDSNGFGDDFFLLPSQRKKLNQQNGSGSKKKTKKKPTKQQQKPVDILDDDDDFMFNDAFQIDSDKVSPNNTDKSSFPKEESKKDSPNKKTINLETNSRSVIEQIESSLKDYISNAINSVRQSFIDELKVMIDDSRNDQSIIDSFLFSLPAEIEEIALKEIKAAKEEYVDKTNSITETISSFFNIFDSILPISTTKQPTTSIEKLADDVYLTRTSLDDKFVAPIRDLQNLNKFLASAKSQDMLNHETKRIQSPVNILLIEAEADSKRIEIEEQALNYKKKMFEQRRNEWKEAQIDPNRNKMTDPELLLNKFSELSRKIPQSKYGGAVYNLKTLTEKIQSSISETKHLRKQFEVESTFLVSKMNSIRSKKRLISKSKSDYAHTNEYVNDVKKQLDFFKKEREFHERNFKNVS</sequence>
<gene>
    <name evidence="2" type="ORF">M9Y10_005286</name>
</gene>
<feature type="region of interest" description="Disordered" evidence="1">
    <location>
        <begin position="1"/>
        <end position="101"/>
    </location>
</feature>
<evidence type="ECO:0008006" key="4">
    <source>
        <dbReference type="Google" id="ProtNLM"/>
    </source>
</evidence>
<dbReference type="EMBL" id="JAPFFF010000011">
    <property type="protein sequence ID" value="KAK8878509.1"/>
    <property type="molecule type" value="Genomic_DNA"/>
</dbReference>
<feature type="compositionally biased region" description="Basic residues" evidence="1">
    <location>
        <begin position="39"/>
        <end position="48"/>
    </location>
</feature>
<evidence type="ECO:0000256" key="1">
    <source>
        <dbReference type="SAM" id="MobiDB-lite"/>
    </source>
</evidence>
<evidence type="ECO:0000313" key="2">
    <source>
        <dbReference type="EMBL" id="KAK8878509.1"/>
    </source>
</evidence>
<proteinExistence type="predicted"/>